<evidence type="ECO:0000259" key="9">
    <source>
        <dbReference type="PROSITE" id="PS52019"/>
    </source>
</evidence>
<dbReference type="InterPro" id="IPR049552">
    <property type="entry name" value="PKS_DH_N"/>
</dbReference>
<dbReference type="STRING" id="708197.A0A166U5G7"/>
<dbReference type="InterPro" id="IPR013154">
    <property type="entry name" value="ADH-like_N"/>
</dbReference>
<evidence type="ECO:0000313" key="11">
    <source>
        <dbReference type="Proteomes" id="UP000076552"/>
    </source>
</evidence>
<dbReference type="Gene3D" id="3.40.366.10">
    <property type="entry name" value="Malonyl-Coenzyme A Acyl Carrier Protein, domain 2"/>
    <property type="match status" value="1"/>
</dbReference>
<dbReference type="Pfam" id="PF08240">
    <property type="entry name" value="ADH_N"/>
    <property type="match status" value="1"/>
</dbReference>
<comment type="caution">
    <text evidence="10">The sequence shown here is derived from an EMBL/GenBank/DDBJ whole genome shotgun (WGS) entry which is preliminary data.</text>
</comment>
<evidence type="ECO:0000256" key="6">
    <source>
        <dbReference type="ARBA" id="ARBA00023268"/>
    </source>
</evidence>
<dbReference type="InterPro" id="IPR014043">
    <property type="entry name" value="Acyl_transferase_dom"/>
</dbReference>
<dbReference type="Pfam" id="PF16197">
    <property type="entry name" value="KAsynt_C_assoc"/>
    <property type="match status" value="1"/>
</dbReference>
<dbReference type="InterPro" id="IPR016039">
    <property type="entry name" value="Thiolase-like"/>
</dbReference>
<keyword evidence="11" id="KW-1185">Reference proteome</keyword>
<dbReference type="InterPro" id="IPR042104">
    <property type="entry name" value="PKS_dehydratase_sf"/>
</dbReference>
<sequence>LAVIMDNDTTPAMNGACNGVRHDPDLYEPIAIIGMGMRLPGHVHNAADYWDLLVNGKSGRCPVPKSRYNVNNWYGPGRVSHVPTEFGYFLEELNLAHMDPSFWSFTKQEAELMDPRQRLFLEVAYEALENSGSTSWRGNDVGVYVGTMGEDWTTIESRDEQNLNSVRPDVYGDYIIANRASYEFDLTGPSLVVRTACSASLVALHQACRDLHHGDCSSALVGGVNLILTPKDTAVMHQNGVLSPSGSCKSFDADADGFARGEGISAIYIKKLSDAMRDGDPIRAVIRSTCIAGNGRTPGLTTPNPEIHERLMRRGHKLAGITDLSKTAMVECHGTGTFVGDPLEVGAVANIWGENGIYIGSVKPNIGHGEGASGLSSVIKMVLALENSTIPPNINFKTPNPRIPWESAKLKVPTEPLPWPTDRFERVSVNSFGIGGSNAHVLLESAACFGLHSTKTPIESKPKASVHRLLAFSAKNHGSVQTLGKTVGDYLSRSPERLDNVAYSLATRREIHTHRAFSVTDGNGTLQISPITKPRCPPPDLVWVFTGQGAQWAQMGKELIEQEHLFGERINTLDEVLAGLSEPPPWTLKELLLAQKDDSRLYEAEFSQPCLVAIQVALVDLLRSWGVVPSAVVGHSSGETAAAYASGAITAEEAILIAYHRGQITRLIKSAHNGSMAAVGLGRKQVERLLRPGVIIGCENSPSNVTLSGESDVLQGILHDIRLKSPGVLARSLHVECGYHSQHMKTAADDFTSRLEGLLQNKKPNVPFYSSVTGVKNKDMSHLYWVKNVVSPVLFNTAVQSVLDDFESPVFVELGPHSALAGPIRQILQLKNRTAQYIPTLVRNQNAVPAVLKTAGDLWLAGTNIDIAVVNPPGEFLTDLPTYPWHYDKEYWLESRLSRSWRFRNFPHHEILGSRVEEISDACPAWRCNMRVDDVPWLREHVVRDENVFPASAFISMIGEALRQLTGSVEFALNQVTFESALVLSDQPVELVTVLNPAKSRTLGQSVSYDFSISSLNEGSEAWVKHVFGQCKAGSGQIRFPPRMPTLPRQVSATSFYNTLKRFGLNYGTSFRGLSSISSHVTKSRAVATLDDKLSVYNNAVYAVHPATLDTSMHVAMVASCQGLGRNFTRLVVPTYIHEVFVGKPDGPIQVVASADPLDEVAPATKVIGVSEGHVVIDISGLQVSALDNGSNNQNDDSHAGVILEWKPDIDFVVPSQLLRRRQANANSHVLDELVLACIVDLRAQLQFLPAIQPHLVKFKSWLDASYREAMTGQYPEIISSFEIATMNHKTRQEVIFKLLESCRGTAFSDIAQAIHRVQNFGAGCFSGSPHAVKTLTQPTHFTGSLKFIDDVDSSDFLRLLGHKKPNMSILHIDPTSESDDISSALFLPGSKRAYGTYTYTGVLAKPPILVERRFKSESNVNYKQLAIEEDPISQGFAEESFDLIISQRTMSTFSTASIINMRKLLKPRGRLILQHSNPASKVLQLAFGLVPKINFDLDSPPHPAALRDQLSQAGFDDASTFTFTGEHGRITVTTPCQYFSKPLNVSVICQDPEHPVVSGAMMLLKSRGFSLRCFYPGQELPWGQPILCLLDLEFPFLHNMGPTQWNELKKTFFSAQDEKMLWVTGASQMGCKSPNYSLALGTARSVRRELAMDLATLELESFDVHGWDAVATVLESFGGRISGGEVEPESEYVFSGGSIQICRFHSTKVIDEVRKKCKNAPKSLKITQPGALQTLRWEETDGVALGGDKLRVEVRAVGLNTKDLNVALSTISGDSNLSSKFGLEGSGIVTGVGPNAHQFRVGDRVAFNHRSALSTFITLPESLCAEIPDTMSFEDAASTPYSFGIALHGLMELGKLKKGQSVLIHSASDTLGIAAIQVARLIGAEVTISNSHLPFLLAFSLTGVPLQILCTVGTPEQAKYLITTYDISESHIFSCRNASFLQDVLKLVGGVDIVFNPLPDAIQESWNCVSSLGTMIHVVQNKVRTENCFQMNQSSRNRTFISIDFEDLRVRRPRECTRLLEQAFTLNKFGLNKPAPAIRAFQASDVASAFQHLRSDKRIGRVVITMPHNSGDLQALPLRSKMALRPDRTYIIVGGVGGLGQATARFLVERGARNLIFFSRSAEEVAKGQSEYFTELEYLGCKVQVISGSVDEMADVVKMVDSSTAPIAGVLHAAMVLQDMNLADMTFEQWQATVSPKVQGTWNLHYALQSQNEPLDFFFLFSSLSGLGGQIGQANYAAGNAFLDAFVQYRHSQGLACSVLDIGIMEDIGVLARENNRLEALRSISQHCLHEQDLLDAMELMIIRSDGSGSIENEQNRGLAQGYTNHSQLAIGVRPSSSTNRTGWQRDPRTLFLSNAVSTRQLLEQREVGGSSLKEFLQSCVSDPTRLSSDEAKDFLAKEIGSALKGFMMRQDDEVDLSLPLQTDSLVTVELRNWLRQRIGVVFTVLELRNADSILALGGLTATKLSAAHTAVPPLL</sequence>
<feature type="domain" description="PKS/mFAS DH" evidence="9">
    <location>
        <begin position="909"/>
        <end position="1193"/>
    </location>
</feature>
<dbReference type="GO" id="GO:0006633">
    <property type="term" value="P:fatty acid biosynthetic process"/>
    <property type="evidence" value="ECO:0007669"/>
    <property type="project" value="TreeGrafter"/>
</dbReference>
<dbReference type="InterPro" id="IPR016035">
    <property type="entry name" value="Acyl_Trfase/lysoPLipase"/>
</dbReference>
<dbReference type="Pfam" id="PF14765">
    <property type="entry name" value="PS-DH"/>
    <property type="match status" value="1"/>
</dbReference>
<dbReference type="SUPFAM" id="SSF50129">
    <property type="entry name" value="GroES-like"/>
    <property type="match status" value="1"/>
</dbReference>
<feature type="active site" description="Proton donor; for dehydratase activity" evidence="7">
    <location>
        <position position="1110"/>
    </location>
</feature>
<dbReference type="Pfam" id="PF00109">
    <property type="entry name" value="ketoacyl-synt"/>
    <property type="match status" value="1"/>
</dbReference>
<dbReference type="InterPro" id="IPR020807">
    <property type="entry name" value="PKS_DH"/>
</dbReference>
<evidence type="ECO:0000256" key="5">
    <source>
        <dbReference type="ARBA" id="ARBA00023002"/>
    </source>
</evidence>
<dbReference type="InterPro" id="IPR032821">
    <property type="entry name" value="PKS_assoc"/>
</dbReference>
<keyword evidence="3" id="KW-0489">Methyltransferase</keyword>
<evidence type="ECO:0000256" key="4">
    <source>
        <dbReference type="ARBA" id="ARBA00022679"/>
    </source>
</evidence>
<dbReference type="Gene3D" id="3.40.47.10">
    <property type="match status" value="1"/>
</dbReference>
<dbReference type="GO" id="GO:0032259">
    <property type="term" value="P:methylation"/>
    <property type="evidence" value="ECO:0007669"/>
    <property type="project" value="UniProtKB-KW"/>
</dbReference>
<dbReference type="PROSITE" id="PS52019">
    <property type="entry name" value="PKS_MFAS_DH"/>
    <property type="match status" value="1"/>
</dbReference>
<dbReference type="InterPro" id="IPR050091">
    <property type="entry name" value="PKS_NRPS_Biosynth_Enz"/>
</dbReference>
<dbReference type="SMART" id="SM00822">
    <property type="entry name" value="PKS_KR"/>
    <property type="match status" value="1"/>
</dbReference>
<dbReference type="SUPFAM" id="SSF51735">
    <property type="entry name" value="NAD(P)-binding Rossmann-fold domains"/>
    <property type="match status" value="2"/>
</dbReference>
<proteinExistence type="predicted"/>
<evidence type="ECO:0000256" key="3">
    <source>
        <dbReference type="ARBA" id="ARBA00022603"/>
    </source>
</evidence>
<dbReference type="InterPro" id="IPR013968">
    <property type="entry name" value="PKS_KR"/>
</dbReference>
<dbReference type="Pfam" id="PF02801">
    <property type="entry name" value="Ketoacyl-synt_C"/>
    <property type="match status" value="1"/>
</dbReference>
<dbReference type="PANTHER" id="PTHR43775:SF49">
    <property type="entry name" value="SYNTHASE, PUTATIVE (JCVI)-RELATED"/>
    <property type="match status" value="1"/>
</dbReference>
<dbReference type="SUPFAM" id="SSF55048">
    <property type="entry name" value="Probable ACP-binding domain of malonyl-CoA ACP transacylase"/>
    <property type="match status" value="1"/>
</dbReference>
<dbReference type="SMART" id="SM00826">
    <property type="entry name" value="PKS_DH"/>
    <property type="match status" value="1"/>
</dbReference>
<dbReference type="Pfam" id="PF13602">
    <property type="entry name" value="ADH_zinc_N_2"/>
    <property type="match status" value="1"/>
</dbReference>
<dbReference type="InterPro" id="IPR049900">
    <property type="entry name" value="PKS_mFAS_DH"/>
</dbReference>
<dbReference type="Gene3D" id="3.40.50.720">
    <property type="entry name" value="NAD(P)-binding Rossmann-like Domain"/>
    <property type="match status" value="2"/>
</dbReference>
<dbReference type="CDD" id="cd00833">
    <property type="entry name" value="PKS"/>
    <property type="match status" value="1"/>
</dbReference>
<feature type="active site" description="Proton acceptor; for dehydratase activity" evidence="7">
    <location>
        <position position="941"/>
    </location>
</feature>
<dbReference type="GO" id="GO:0004312">
    <property type="term" value="F:fatty acid synthase activity"/>
    <property type="evidence" value="ECO:0007669"/>
    <property type="project" value="TreeGrafter"/>
</dbReference>
<dbReference type="PROSITE" id="PS52004">
    <property type="entry name" value="KS3_2"/>
    <property type="match status" value="1"/>
</dbReference>
<feature type="non-terminal residue" evidence="10">
    <location>
        <position position="1"/>
    </location>
</feature>
<dbReference type="PANTHER" id="PTHR43775">
    <property type="entry name" value="FATTY ACID SYNTHASE"/>
    <property type="match status" value="1"/>
</dbReference>
<dbReference type="Proteomes" id="UP000076552">
    <property type="component" value="Unassembled WGS sequence"/>
</dbReference>
<dbReference type="InterPro" id="IPR014030">
    <property type="entry name" value="Ketoacyl_synth_N"/>
</dbReference>
<dbReference type="Gene3D" id="3.40.50.150">
    <property type="entry name" value="Vaccinia Virus protein VP39"/>
    <property type="match status" value="1"/>
</dbReference>
<dbReference type="Gene3D" id="3.30.70.3290">
    <property type="match status" value="1"/>
</dbReference>
<dbReference type="SMART" id="SM00827">
    <property type="entry name" value="PKS_AT"/>
    <property type="match status" value="1"/>
</dbReference>
<dbReference type="SMART" id="SM00825">
    <property type="entry name" value="PKS_KS"/>
    <property type="match status" value="1"/>
</dbReference>
<dbReference type="SUPFAM" id="SSF52151">
    <property type="entry name" value="FabD/lysophospholipase-like"/>
    <property type="match status" value="1"/>
</dbReference>
<evidence type="ECO:0000256" key="2">
    <source>
        <dbReference type="ARBA" id="ARBA00022553"/>
    </source>
</evidence>
<organism evidence="10 11">
    <name type="scientific">Colletotrichum tofieldiae</name>
    <dbReference type="NCBI Taxonomy" id="708197"/>
    <lineage>
        <taxon>Eukaryota</taxon>
        <taxon>Fungi</taxon>
        <taxon>Dikarya</taxon>
        <taxon>Ascomycota</taxon>
        <taxon>Pezizomycotina</taxon>
        <taxon>Sordariomycetes</taxon>
        <taxon>Hypocreomycetidae</taxon>
        <taxon>Glomerellales</taxon>
        <taxon>Glomerellaceae</taxon>
        <taxon>Colletotrichum</taxon>
        <taxon>Colletotrichum spaethianum species complex</taxon>
    </lineage>
</organism>
<feature type="domain" description="Ketosynthase family 3 (KS3)" evidence="8">
    <location>
        <begin position="27"/>
        <end position="445"/>
    </location>
</feature>
<dbReference type="SMART" id="SM00829">
    <property type="entry name" value="PKS_ER"/>
    <property type="match status" value="1"/>
</dbReference>
<dbReference type="InterPro" id="IPR001227">
    <property type="entry name" value="Ac_transferase_dom_sf"/>
</dbReference>
<evidence type="ECO:0000313" key="10">
    <source>
        <dbReference type="EMBL" id="KZL72968.1"/>
    </source>
</evidence>
<accession>A0A166U5G7</accession>
<evidence type="ECO:0000259" key="8">
    <source>
        <dbReference type="PROSITE" id="PS52004"/>
    </source>
</evidence>
<dbReference type="GO" id="GO:0016491">
    <property type="term" value="F:oxidoreductase activity"/>
    <property type="evidence" value="ECO:0007669"/>
    <property type="project" value="UniProtKB-KW"/>
</dbReference>
<dbReference type="InterPro" id="IPR016036">
    <property type="entry name" value="Malonyl_transacylase_ACP-bd"/>
</dbReference>
<feature type="region of interest" description="C-terminal hotdog fold" evidence="7">
    <location>
        <begin position="1048"/>
        <end position="1193"/>
    </location>
</feature>
<dbReference type="Pfam" id="PF00698">
    <property type="entry name" value="Acyl_transf_1"/>
    <property type="match status" value="1"/>
</dbReference>
<dbReference type="Pfam" id="PF08659">
    <property type="entry name" value="KR"/>
    <property type="match status" value="1"/>
</dbReference>
<dbReference type="InterPro" id="IPR036291">
    <property type="entry name" value="NAD(P)-bd_dom_sf"/>
</dbReference>
<keyword evidence="1" id="KW-0596">Phosphopantetheine</keyword>
<reference evidence="10 11" key="1">
    <citation type="submission" date="2015-06" db="EMBL/GenBank/DDBJ databases">
        <title>Survival trade-offs in plant roots during colonization by closely related pathogenic and mutualistic fungi.</title>
        <authorList>
            <person name="Hacquard S."/>
            <person name="Kracher B."/>
            <person name="Hiruma K."/>
            <person name="Weinman A."/>
            <person name="Muench P."/>
            <person name="Garrido Oter R."/>
            <person name="Ver Loren van Themaat E."/>
            <person name="Dallerey J.-F."/>
            <person name="Damm U."/>
            <person name="Henrissat B."/>
            <person name="Lespinet O."/>
            <person name="Thon M."/>
            <person name="Kemen E."/>
            <person name="McHardy A.C."/>
            <person name="Schulze-Lefert P."/>
            <person name="O'Connell R.J."/>
        </authorList>
    </citation>
    <scope>NUCLEOTIDE SEQUENCE [LARGE SCALE GENOMIC DNA]</scope>
    <source>
        <strain evidence="10 11">0861</strain>
    </source>
</reference>
<dbReference type="InterPro" id="IPR029063">
    <property type="entry name" value="SAM-dependent_MTases_sf"/>
</dbReference>
<keyword evidence="6" id="KW-0511">Multifunctional enzyme</keyword>
<evidence type="ECO:0000256" key="1">
    <source>
        <dbReference type="ARBA" id="ARBA00022450"/>
    </source>
</evidence>
<dbReference type="InterPro" id="IPR057326">
    <property type="entry name" value="KR_dom"/>
</dbReference>
<dbReference type="InterPro" id="IPR020841">
    <property type="entry name" value="PKS_Beta-ketoAc_synthase_dom"/>
</dbReference>
<name>A0A166U5G7_9PEZI</name>
<dbReference type="GO" id="GO:0044550">
    <property type="term" value="P:secondary metabolite biosynthetic process"/>
    <property type="evidence" value="ECO:0007669"/>
    <property type="project" value="TreeGrafter"/>
</dbReference>
<dbReference type="CDD" id="cd05195">
    <property type="entry name" value="enoyl_red"/>
    <property type="match status" value="1"/>
</dbReference>
<dbReference type="Gene3D" id="3.10.129.110">
    <property type="entry name" value="Polyketide synthase dehydratase"/>
    <property type="match status" value="1"/>
</dbReference>
<dbReference type="Pfam" id="PF21089">
    <property type="entry name" value="PKS_DH_N"/>
    <property type="match status" value="1"/>
</dbReference>
<dbReference type="InterPro" id="IPR014031">
    <property type="entry name" value="Ketoacyl_synth_C"/>
</dbReference>
<evidence type="ECO:0000256" key="7">
    <source>
        <dbReference type="PROSITE-ProRule" id="PRU01363"/>
    </source>
</evidence>
<dbReference type="SUPFAM" id="SSF53335">
    <property type="entry name" value="S-adenosyl-L-methionine-dependent methyltransferases"/>
    <property type="match status" value="1"/>
</dbReference>
<dbReference type="SUPFAM" id="SSF53901">
    <property type="entry name" value="Thiolase-like"/>
    <property type="match status" value="1"/>
</dbReference>
<keyword evidence="5" id="KW-0560">Oxidoreductase</keyword>
<dbReference type="GO" id="GO:0008168">
    <property type="term" value="F:methyltransferase activity"/>
    <property type="evidence" value="ECO:0007669"/>
    <property type="project" value="UniProtKB-KW"/>
</dbReference>
<dbReference type="EMBL" id="LFIV01000050">
    <property type="protein sequence ID" value="KZL72968.1"/>
    <property type="molecule type" value="Genomic_DNA"/>
</dbReference>
<dbReference type="InterPro" id="IPR020843">
    <property type="entry name" value="ER"/>
</dbReference>
<keyword evidence="4" id="KW-0808">Transferase</keyword>
<dbReference type="InterPro" id="IPR011032">
    <property type="entry name" value="GroES-like_sf"/>
</dbReference>
<feature type="region of interest" description="N-terminal hotdog fold" evidence="7">
    <location>
        <begin position="909"/>
        <end position="1038"/>
    </location>
</feature>
<gene>
    <name evidence="10" type="ORF">CT0861_10830</name>
</gene>
<dbReference type="InterPro" id="IPR049551">
    <property type="entry name" value="PKS_DH_C"/>
</dbReference>
<dbReference type="Gene3D" id="3.90.180.10">
    <property type="entry name" value="Medium-chain alcohol dehydrogenases, catalytic domain"/>
    <property type="match status" value="1"/>
</dbReference>
<protein>
    <submittedName>
        <fullName evidence="10">Polyketide synthase</fullName>
    </submittedName>
</protein>
<keyword evidence="2" id="KW-0597">Phosphoprotein</keyword>